<feature type="non-terminal residue" evidence="4">
    <location>
        <position position="1"/>
    </location>
</feature>
<dbReference type="GO" id="GO:0008270">
    <property type="term" value="F:zinc ion binding"/>
    <property type="evidence" value="ECO:0007669"/>
    <property type="project" value="UniProtKB-KW"/>
</dbReference>
<comment type="caution">
    <text evidence="4">The sequence shown here is derived from an EMBL/GenBank/DDBJ whole genome shotgun (WGS) entry which is preliminary data.</text>
</comment>
<proteinExistence type="predicted"/>
<dbReference type="Gene3D" id="3.30.160.60">
    <property type="entry name" value="Classic Zinc Finger"/>
    <property type="match status" value="1"/>
</dbReference>
<keyword evidence="1" id="KW-0863">Zinc-finger</keyword>
<dbReference type="Proteomes" id="UP001328107">
    <property type="component" value="Unassembled WGS sequence"/>
</dbReference>
<evidence type="ECO:0000256" key="2">
    <source>
        <dbReference type="SAM" id="MobiDB-lite"/>
    </source>
</evidence>
<feature type="region of interest" description="Disordered" evidence="2">
    <location>
        <begin position="1"/>
        <end position="88"/>
    </location>
</feature>
<dbReference type="EMBL" id="BTRK01000001">
    <property type="protein sequence ID" value="GMR30153.1"/>
    <property type="molecule type" value="Genomic_DNA"/>
</dbReference>
<feature type="compositionally biased region" description="Low complexity" evidence="2">
    <location>
        <begin position="1"/>
        <end position="11"/>
    </location>
</feature>
<evidence type="ECO:0000256" key="1">
    <source>
        <dbReference type="PROSITE-ProRule" id="PRU00042"/>
    </source>
</evidence>
<dbReference type="PROSITE" id="PS50157">
    <property type="entry name" value="ZINC_FINGER_C2H2_2"/>
    <property type="match status" value="1"/>
</dbReference>
<dbReference type="PROSITE" id="PS00028">
    <property type="entry name" value="ZINC_FINGER_C2H2_1"/>
    <property type="match status" value="1"/>
</dbReference>
<organism evidence="4 5">
    <name type="scientific">Pristionchus mayeri</name>
    <dbReference type="NCBI Taxonomy" id="1317129"/>
    <lineage>
        <taxon>Eukaryota</taxon>
        <taxon>Metazoa</taxon>
        <taxon>Ecdysozoa</taxon>
        <taxon>Nematoda</taxon>
        <taxon>Chromadorea</taxon>
        <taxon>Rhabditida</taxon>
        <taxon>Rhabditina</taxon>
        <taxon>Diplogasteromorpha</taxon>
        <taxon>Diplogasteroidea</taxon>
        <taxon>Neodiplogasteridae</taxon>
        <taxon>Pristionchus</taxon>
    </lineage>
</organism>
<evidence type="ECO:0000259" key="3">
    <source>
        <dbReference type="PROSITE" id="PS50157"/>
    </source>
</evidence>
<feature type="domain" description="C2H2-type" evidence="3">
    <location>
        <begin position="174"/>
        <end position="197"/>
    </location>
</feature>
<gene>
    <name evidence="4" type="ORF">PMAYCL1PPCAC_00348</name>
</gene>
<dbReference type="InterPro" id="IPR013087">
    <property type="entry name" value="Znf_C2H2_type"/>
</dbReference>
<name>A0AAN5BYQ9_9BILA</name>
<dbReference type="AlphaFoldDB" id="A0AAN5BYQ9"/>
<evidence type="ECO:0000313" key="4">
    <source>
        <dbReference type="EMBL" id="GMR30153.1"/>
    </source>
</evidence>
<sequence>SKARASTSSTGKKSKKDEEASNSRILSGKRLRKIMLDNESEGEGEAVVSPKEREVKKGRGAGKTEKRKKRATIESDDGLFDASGESPVKKDIKEEEMDEDEMNANVHPGPSSSQFKIRFAGTSREMLKVEISEEEQTRLSQPVRPQVITSASAAAASIPGPPLSSRALSSNTSYECKECGSLWREKTKFSKHQSVHAIPPGATAVTCLLCDAPYRYKRAMMDHMKDCKGRTAREDRQAKWDMEIRRFAKNTEEPEIGRGSLLSLIAPSPNAMSLDAAVFELRDELSKCDNDKLKELSLHPQEAIVECGSCGSVLREFNALTHFFDERHIRKVRAKHGAVSKAAVDYWKELMARAISS</sequence>
<reference evidence="5" key="1">
    <citation type="submission" date="2022-10" db="EMBL/GenBank/DDBJ databases">
        <title>Genome assembly of Pristionchus species.</title>
        <authorList>
            <person name="Yoshida K."/>
            <person name="Sommer R.J."/>
        </authorList>
    </citation>
    <scope>NUCLEOTIDE SEQUENCE [LARGE SCALE GENOMIC DNA]</scope>
    <source>
        <strain evidence="5">RS5460</strain>
    </source>
</reference>
<keyword evidence="5" id="KW-1185">Reference proteome</keyword>
<evidence type="ECO:0000313" key="5">
    <source>
        <dbReference type="Proteomes" id="UP001328107"/>
    </source>
</evidence>
<feature type="compositionally biased region" description="Basic residues" evidence="2">
    <location>
        <begin position="58"/>
        <end position="70"/>
    </location>
</feature>
<keyword evidence="1" id="KW-0479">Metal-binding</keyword>
<protein>
    <recommendedName>
        <fullName evidence="3">C2H2-type domain-containing protein</fullName>
    </recommendedName>
</protein>
<accession>A0AAN5BYQ9</accession>
<keyword evidence="1" id="KW-0862">Zinc</keyword>